<evidence type="ECO:0000313" key="4">
    <source>
        <dbReference type="Proteomes" id="UP000275385"/>
    </source>
</evidence>
<sequence length="771" mass="83723">MWLLQLLAVAVTVHAAYWMEEIAHQGRSSFNPDPNYRVFRNVKDYGAVGDGVTDDTGAINRAIQDGNRCGGDSPCVGSTVTPAVVYLPAGTYKISSSIIDYYYTQLIGDPTNMPVIKGTPDFSPGTLCLVEADRYTNAGYLQFGSTNVFFRQIRNIIFDTTDVQIGACGIHWPSSQATSIQNCVFKLSSRPNDVHVGIFMEEGSGGFLNDLVFYGGLYGVQFGNQQYTVRNLTFVGSRTAVKQLWNWGWTYKSLNIIGCDVGIDMANSNVGGVTLLDSTFTNVNRAIITDRNPANDTGQGSFVMENVRFENVPTVFGGPDGTVYLAGSGDGVGNWYVPQGPYAYFGSQPLVFPRPPVLVQGNRFYERSKPQYEDVPASKFLSARTFGAVGDGITDDTKALNTLFLMGALRYNEGVVVFLDAGYYKVSDTVNILSNIRIVGEGMSSVILGAGSKFSDINNPRAVLQIGSPGQLAYVEISDIFVSTQGGTAGAILIEYNVRTPASSPPSGLWDAHVRVGGFAGSQLQVAQCPKTPNVATVPNPDCIAAYMSFHITRTAGNLYVENSWIWVADHDIEDANNTQINVYAGRGLLVESASGGIWLVATSVEHHTLYQYQLVNTRDIWMGQIQTETPYYQPNPPAPAPFSAVNVALSDPDFASVCQGSDNTFTIPWTPTGSPACGMAWGLRVLNSHNVVIFGAGLYSFFNNYDTRCSTRTAGEQCQSRIFWADDNMGVVYNLDTIGSVNMVSRSSVDLARWAENFATFASTVAVLWL</sequence>
<name>A0A420Y5T6_9PEZI</name>
<dbReference type="CDD" id="cd23668">
    <property type="entry name" value="GH55_beta13glucanase-like"/>
    <property type="match status" value="1"/>
</dbReference>
<protein>
    <recommendedName>
        <fullName evidence="2">Rhamnogalacturonase A/B/Epimerase-like pectate lyase domain-containing protein</fullName>
    </recommendedName>
</protein>
<evidence type="ECO:0000259" key="2">
    <source>
        <dbReference type="Pfam" id="PF12708"/>
    </source>
</evidence>
<reference evidence="3 4" key="1">
    <citation type="submission" date="2018-08" db="EMBL/GenBank/DDBJ databases">
        <title>Draft genome of the lignicolous fungus Coniochaeta pulveracea.</title>
        <authorList>
            <person name="Borstlap C.J."/>
            <person name="De Witt R.N."/>
            <person name="Botha A."/>
            <person name="Volschenk H."/>
        </authorList>
    </citation>
    <scope>NUCLEOTIDE SEQUENCE [LARGE SCALE GENOMIC DNA]</scope>
    <source>
        <strain evidence="3 4">CAB683</strain>
    </source>
</reference>
<keyword evidence="4" id="KW-1185">Reference proteome</keyword>
<dbReference type="AlphaFoldDB" id="A0A420Y5T6"/>
<comment type="caution">
    <text evidence="3">The sequence shown here is derived from an EMBL/GenBank/DDBJ whole genome shotgun (WGS) entry which is preliminary data.</text>
</comment>
<accession>A0A420Y5T6</accession>
<dbReference type="InterPro" id="IPR024535">
    <property type="entry name" value="RHGA/B-epi-like_pectate_lyase"/>
</dbReference>
<dbReference type="OrthoDB" id="1046782at2759"/>
<dbReference type="GO" id="GO:0004650">
    <property type="term" value="F:polygalacturonase activity"/>
    <property type="evidence" value="ECO:0007669"/>
    <property type="project" value="InterPro"/>
</dbReference>
<evidence type="ECO:0000313" key="3">
    <source>
        <dbReference type="EMBL" id="RKU43223.1"/>
    </source>
</evidence>
<dbReference type="SUPFAM" id="SSF51126">
    <property type="entry name" value="Pectin lyase-like"/>
    <property type="match status" value="2"/>
</dbReference>
<feature type="domain" description="Rhamnogalacturonase A/B/Epimerase-like pectate lyase" evidence="2">
    <location>
        <begin position="39"/>
        <end position="264"/>
    </location>
</feature>
<feature type="signal peptide" evidence="1">
    <location>
        <begin position="1"/>
        <end position="15"/>
    </location>
</feature>
<dbReference type="InterPro" id="IPR039279">
    <property type="entry name" value="QRT3-like"/>
</dbReference>
<dbReference type="PANTHER" id="PTHR33928">
    <property type="entry name" value="POLYGALACTURONASE QRT3"/>
    <property type="match status" value="1"/>
</dbReference>
<dbReference type="Gene3D" id="2.160.20.10">
    <property type="entry name" value="Single-stranded right-handed beta-helix, Pectin lyase-like"/>
    <property type="match status" value="2"/>
</dbReference>
<gene>
    <name evidence="3" type="ORF">DL546_001779</name>
</gene>
<dbReference type="STRING" id="177199.A0A420Y5T6"/>
<organism evidence="3 4">
    <name type="scientific">Coniochaeta pulveracea</name>
    <dbReference type="NCBI Taxonomy" id="177199"/>
    <lineage>
        <taxon>Eukaryota</taxon>
        <taxon>Fungi</taxon>
        <taxon>Dikarya</taxon>
        <taxon>Ascomycota</taxon>
        <taxon>Pezizomycotina</taxon>
        <taxon>Sordariomycetes</taxon>
        <taxon>Sordariomycetidae</taxon>
        <taxon>Coniochaetales</taxon>
        <taxon>Coniochaetaceae</taxon>
        <taxon>Coniochaeta</taxon>
    </lineage>
</organism>
<dbReference type="Pfam" id="PF12708">
    <property type="entry name" value="Pect-lyase_RHGA_epim"/>
    <property type="match status" value="2"/>
</dbReference>
<dbReference type="Proteomes" id="UP000275385">
    <property type="component" value="Unassembled WGS sequence"/>
</dbReference>
<feature type="domain" description="Rhamnogalacturonase A/B/Epimerase-like pectate lyase" evidence="2">
    <location>
        <begin position="380"/>
        <end position="455"/>
    </location>
</feature>
<dbReference type="PANTHER" id="PTHR33928:SF2">
    <property type="entry name" value="PECTATE LYASE SUPERFAMILY PROTEIN DOMAIN-CONTAINING PROTEIN-RELATED"/>
    <property type="match status" value="1"/>
</dbReference>
<dbReference type="EMBL" id="QVQW01000045">
    <property type="protein sequence ID" value="RKU43223.1"/>
    <property type="molecule type" value="Genomic_DNA"/>
</dbReference>
<dbReference type="InterPro" id="IPR012334">
    <property type="entry name" value="Pectin_lyas_fold"/>
</dbReference>
<dbReference type="InterPro" id="IPR011050">
    <property type="entry name" value="Pectin_lyase_fold/virulence"/>
</dbReference>
<evidence type="ECO:0000256" key="1">
    <source>
        <dbReference type="SAM" id="SignalP"/>
    </source>
</evidence>
<feature type="chain" id="PRO_5019411057" description="Rhamnogalacturonase A/B/Epimerase-like pectate lyase domain-containing protein" evidence="1">
    <location>
        <begin position="16"/>
        <end position="771"/>
    </location>
</feature>
<keyword evidence="1" id="KW-0732">Signal</keyword>
<proteinExistence type="predicted"/>